<dbReference type="RefSeq" id="XP_075087839.1">
    <property type="nucleotide sequence ID" value="XM_075231738.1"/>
</dbReference>
<gene>
    <name evidence="2" type="primary">LOC142169818</name>
</gene>
<protein>
    <submittedName>
        <fullName evidence="2">Secreted RxLR effector protein 78-like</fullName>
    </submittedName>
</protein>
<reference evidence="1" key="1">
    <citation type="journal article" date="2014" name="Nat. Commun.">
        <title>The tobacco genome sequence and its comparison with those of tomato and potato.</title>
        <authorList>
            <person name="Sierro N."/>
            <person name="Battey J.N."/>
            <person name="Ouadi S."/>
            <person name="Bakaher N."/>
            <person name="Bovet L."/>
            <person name="Willig A."/>
            <person name="Goepfert S."/>
            <person name="Peitsch M.C."/>
            <person name="Ivanov N.V."/>
        </authorList>
    </citation>
    <scope>NUCLEOTIDE SEQUENCE [LARGE SCALE GENOMIC DNA]</scope>
</reference>
<keyword evidence="1" id="KW-1185">Reference proteome</keyword>
<proteinExistence type="predicted"/>
<name>A0AC58SSA7_TOBAC</name>
<organism evidence="1 2">
    <name type="scientific">Nicotiana tabacum</name>
    <name type="common">Common tobacco</name>
    <dbReference type="NCBI Taxonomy" id="4097"/>
    <lineage>
        <taxon>Eukaryota</taxon>
        <taxon>Viridiplantae</taxon>
        <taxon>Streptophyta</taxon>
        <taxon>Embryophyta</taxon>
        <taxon>Tracheophyta</taxon>
        <taxon>Spermatophyta</taxon>
        <taxon>Magnoliopsida</taxon>
        <taxon>eudicotyledons</taxon>
        <taxon>Gunneridae</taxon>
        <taxon>Pentapetalae</taxon>
        <taxon>asterids</taxon>
        <taxon>lamiids</taxon>
        <taxon>Solanales</taxon>
        <taxon>Solanaceae</taxon>
        <taxon>Nicotianoideae</taxon>
        <taxon>Nicotianeae</taxon>
        <taxon>Nicotiana</taxon>
    </lineage>
</organism>
<evidence type="ECO:0000313" key="1">
    <source>
        <dbReference type="Proteomes" id="UP000790787"/>
    </source>
</evidence>
<reference evidence="2" key="2">
    <citation type="submission" date="2025-08" db="UniProtKB">
        <authorList>
            <consortium name="RefSeq"/>
        </authorList>
    </citation>
    <scope>IDENTIFICATION</scope>
    <source>
        <tissue evidence="2">Leaf</tissue>
    </source>
</reference>
<sequence length="156" mass="17654">MTSPNRFGKGANQWQIFERSLLGTSTEALPAINLTVIQDGAGESLHTILLWGHELVKGYGRKGLSPRCRMELDMQKAYDSLEWVFIEQILIGLAFPDKFVKWIMSCLKIVSHSILVNGRPTTPFDAKKGLRQGDPLFPFLFVLAMEYLTKVLKTLR</sequence>
<dbReference type="Proteomes" id="UP000790787">
    <property type="component" value="Chromosome 15"/>
</dbReference>
<evidence type="ECO:0000313" key="2">
    <source>
        <dbReference type="RefSeq" id="XP_075087839.1"/>
    </source>
</evidence>
<accession>A0AC58SSA7</accession>